<dbReference type="Pfam" id="PF13439">
    <property type="entry name" value="Glyco_transf_4"/>
    <property type="match status" value="1"/>
</dbReference>
<dbReference type="Pfam" id="PF00534">
    <property type="entry name" value="Glycos_transf_1"/>
    <property type="match status" value="1"/>
</dbReference>
<dbReference type="Gene3D" id="3.40.50.2000">
    <property type="entry name" value="Glycogen Phosphorylase B"/>
    <property type="match status" value="2"/>
</dbReference>
<dbReference type="InterPro" id="IPR028098">
    <property type="entry name" value="Glyco_trans_4-like_N"/>
</dbReference>
<dbReference type="PANTHER" id="PTHR12526:SF638">
    <property type="entry name" value="SPORE COAT PROTEIN SA"/>
    <property type="match status" value="1"/>
</dbReference>
<evidence type="ECO:0000313" key="4">
    <source>
        <dbReference type="Proteomes" id="UP001155034"/>
    </source>
</evidence>
<organism evidence="3 4">
    <name type="scientific">Salinibacter ruber</name>
    <dbReference type="NCBI Taxonomy" id="146919"/>
    <lineage>
        <taxon>Bacteria</taxon>
        <taxon>Pseudomonadati</taxon>
        <taxon>Rhodothermota</taxon>
        <taxon>Rhodothermia</taxon>
        <taxon>Rhodothermales</taxon>
        <taxon>Salinibacteraceae</taxon>
        <taxon>Salinibacter</taxon>
    </lineage>
</organism>
<evidence type="ECO:0000313" key="3">
    <source>
        <dbReference type="EMBL" id="MCS3864631.1"/>
    </source>
</evidence>
<name>A0A9X2U2Z6_9BACT</name>
<comment type="caution">
    <text evidence="3">The sequence shown here is derived from an EMBL/GenBank/DDBJ whole genome shotgun (WGS) entry which is preliminary data.</text>
</comment>
<dbReference type="RefSeq" id="WP_259083317.1">
    <property type="nucleotide sequence ID" value="NZ_JANTYZ010000002.1"/>
</dbReference>
<feature type="domain" description="Glycosyl transferase family 1" evidence="1">
    <location>
        <begin position="194"/>
        <end position="356"/>
    </location>
</feature>
<evidence type="ECO:0000259" key="2">
    <source>
        <dbReference type="Pfam" id="PF13439"/>
    </source>
</evidence>
<dbReference type="EMBL" id="JANTYZ010000002">
    <property type="protein sequence ID" value="MCS3864631.1"/>
    <property type="molecule type" value="Genomic_DNA"/>
</dbReference>
<feature type="domain" description="Glycosyltransferase subfamily 4-like N-terminal" evidence="2">
    <location>
        <begin position="12"/>
        <end position="178"/>
    </location>
</feature>
<reference evidence="3" key="1">
    <citation type="submission" date="2022-08" db="EMBL/GenBank/DDBJ databases">
        <title>Genomic Encyclopedia of Type Strains, Phase V (KMG-V): Genome sequencing to study the core and pangenomes of soil and plant-associated prokaryotes.</title>
        <authorList>
            <person name="Whitman W."/>
        </authorList>
    </citation>
    <scope>NUCLEOTIDE SEQUENCE</scope>
    <source>
        <strain evidence="3">SP2016B</strain>
    </source>
</reference>
<dbReference type="PANTHER" id="PTHR12526">
    <property type="entry name" value="GLYCOSYLTRANSFERASE"/>
    <property type="match status" value="1"/>
</dbReference>
<dbReference type="SUPFAM" id="SSF53756">
    <property type="entry name" value="UDP-Glycosyltransferase/glycogen phosphorylase"/>
    <property type="match status" value="1"/>
</dbReference>
<dbReference type="Proteomes" id="UP001155034">
    <property type="component" value="Unassembled WGS sequence"/>
</dbReference>
<proteinExistence type="predicted"/>
<dbReference type="CDD" id="cd03801">
    <property type="entry name" value="GT4_PimA-like"/>
    <property type="match status" value="1"/>
</dbReference>
<evidence type="ECO:0000259" key="1">
    <source>
        <dbReference type="Pfam" id="PF00534"/>
    </source>
</evidence>
<dbReference type="InterPro" id="IPR001296">
    <property type="entry name" value="Glyco_trans_1"/>
</dbReference>
<dbReference type="GO" id="GO:0016757">
    <property type="term" value="F:glycosyltransferase activity"/>
    <property type="evidence" value="ECO:0007669"/>
    <property type="project" value="InterPro"/>
</dbReference>
<protein>
    <submittedName>
        <fullName evidence="3">Glycosyltransferase involved in cell wall biosynthesis</fullName>
    </submittedName>
</protein>
<sequence length="380" mass="42728">MRVVNITEEGRWGGPQSRITALASRLEEFGVSTTVVHPESDSSRMVKELRKRDVNHIPLDLTRLTKHGPTLLRYVSFFGFEVSSLCRILKTLSPDLVHCNGSWQIKGMLAARLTGVPAIWNLNDTSVPFPVRMVFNQLAPFVADGFTAVAERARKYYLSNTDFRGKPQKVIQAPVNTEEFNPENVPEHPELKEVDGLRVVTVASVNPDKGLENFIEMSARVGEEIQRKVHFFIVGPIHDTQKNYARQLRDRADRLGCRNLYFMGHSDRVEQVLKAADLYVCSSRSEASPISVWEAMAMRLPVVSTDVGDVRRFVENSEARAGSVVDVGDSEGLSKDVLRFLQDKALRHVAGENGRKIACSRLDISICARKHYEFYQNIAS</sequence>
<gene>
    <name evidence="3" type="ORF">GGP82_001177</name>
</gene>
<dbReference type="AlphaFoldDB" id="A0A9X2U2Z6"/>
<accession>A0A9X2U2Z6</accession>